<dbReference type="NCBIfam" id="TIGR00704">
    <property type="entry name" value="NaPi_cotrn_rel"/>
    <property type="match status" value="1"/>
</dbReference>
<dbReference type="InterPro" id="IPR004633">
    <property type="entry name" value="NaPi_cotrn-rel/YqeW-like"/>
</dbReference>
<organism evidence="7 8">
    <name type="scientific">Bacillus chungangensis</name>
    <dbReference type="NCBI Taxonomy" id="587633"/>
    <lineage>
        <taxon>Bacteria</taxon>
        <taxon>Bacillati</taxon>
        <taxon>Bacillota</taxon>
        <taxon>Bacilli</taxon>
        <taxon>Bacillales</taxon>
        <taxon>Bacillaceae</taxon>
        <taxon>Bacillus</taxon>
    </lineage>
</organism>
<keyword evidence="5 6" id="KW-0472">Membrane</keyword>
<feature type="transmembrane region" description="Helical" evidence="6">
    <location>
        <begin position="104"/>
        <end position="122"/>
    </location>
</feature>
<dbReference type="Proteomes" id="UP001223586">
    <property type="component" value="Unassembled WGS sequence"/>
</dbReference>
<evidence type="ECO:0000256" key="3">
    <source>
        <dbReference type="ARBA" id="ARBA00022692"/>
    </source>
</evidence>
<dbReference type="PANTHER" id="PTHR10010">
    <property type="entry name" value="SOLUTE CARRIER FAMILY 34 SODIUM PHOSPHATE , MEMBER 2-RELATED"/>
    <property type="match status" value="1"/>
</dbReference>
<protein>
    <submittedName>
        <fullName evidence="7">Phosphate:Na+ symporter</fullName>
    </submittedName>
</protein>
<reference evidence="7 8" key="1">
    <citation type="submission" date="2023-07" db="EMBL/GenBank/DDBJ databases">
        <title>Genomic Encyclopedia of Type Strains, Phase IV (KMG-IV): sequencing the most valuable type-strain genomes for metagenomic binning, comparative biology and taxonomic classification.</title>
        <authorList>
            <person name="Goeker M."/>
        </authorList>
    </citation>
    <scope>NUCLEOTIDE SEQUENCE [LARGE SCALE GENOMIC DNA]</scope>
    <source>
        <strain evidence="7 8">DSM 23837</strain>
    </source>
</reference>
<evidence type="ECO:0000313" key="7">
    <source>
        <dbReference type="EMBL" id="MDQ0174189.1"/>
    </source>
</evidence>
<dbReference type="EMBL" id="JAUSTT010000001">
    <property type="protein sequence ID" value="MDQ0174189.1"/>
    <property type="molecule type" value="Genomic_DNA"/>
</dbReference>
<keyword evidence="3 6" id="KW-0812">Transmembrane</keyword>
<dbReference type="InterPro" id="IPR003841">
    <property type="entry name" value="Na/Pi_transpt"/>
</dbReference>
<sequence length="311" mass="33707">MLLLLVFIFFVLCFLLGMTWMRIGLFNLSGKKLEGWIKKVTHTPFKGMLAGILMTGMLQSSSAVMIITVGFVSARLLMFPQTIGIVLGTNIGTTITLEFISFHFTNIILPFFITGSMCLFFKKAKIKSVGFIFIGFACIFAAMEGFERLAIPLTNSSVGKSILLLLDRQLLYAFIFGIVLTAIIQSSTAVTGMAMSFLSAGIFPLEIGIAMMLGSNIGTCATAFLASVGAGEEARLTAYAHVWLNIGGAILCLPFISQLAEISSMLSQYPNVQLAHASVLFNIASSLLVLPFAVKFGHFIIWLHGKKTSIP</sequence>
<feature type="transmembrane region" description="Helical" evidence="6">
    <location>
        <begin position="242"/>
        <end position="260"/>
    </location>
</feature>
<keyword evidence="8" id="KW-1185">Reference proteome</keyword>
<feature type="transmembrane region" description="Helical" evidence="6">
    <location>
        <begin position="6"/>
        <end position="28"/>
    </location>
</feature>
<dbReference type="PANTHER" id="PTHR10010:SF46">
    <property type="entry name" value="SODIUM-DEPENDENT PHOSPHATE TRANSPORT PROTEIN 2B"/>
    <property type="match status" value="1"/>
</dbReference>
<feature type="transmembrane region" description="Helical" evidence="6">
    <location>
        <begin position="280"/>
        <end position="303"/>
    </location>
</feature>
<dbReference type="Pfam" id="PF02690">
    <property type="entry name" value="Na_Pi_cotrans"/>
    <property type="match status" value="2"/>
</dbReference>
<evidence type="ECO:0000256" key="6">
    <source>
        <dbReference type="SAM" id="Phobius"/>
    </source>
</evidence>
<dbReference type="RefSeq" id="WP_307225467.1">
    <property type="nucleotide sequence ID" value="NZ_JAUSTT010000001.1"/>
</dbReference>
<evidence type="ECO:0000256" key="1">
    <source>
        <dbReference type="ARBA" id="ARBA00004651"/>
    </source>
</evidence>
<proteinExistence type="predicted"/>
<evidence type="ECO:0000256" key="2">
    <source>
        <dbReference type="ARBA" id="ARBA00022475"/>
    </source>
</evidence>
<comment type="caution">
    <text evidence="7">The sequence shown here is derived from an EMBL/GenBank/DDBJ whole genome shotgun (WGS) entry which is preliminary data.</text>
</comment>
<dbReference type="NCBIfam" id="NF037997">
    <property type="entry name" value="Na_Pi_symport"/>
    <property type="match status" value="1"/>
</dbReference>
<gene>
    <name evidence="7" type="ORF">J2S08_000020</name>
</gene>
<feature type="transmembrane region" description="Helical" evidence="6">
    <location>
        <begin position="170"/>
        <end position="195"/>
    </location>
</feature>
<evidence type="ECO:0000256" key="5">
    <source>
        <dbReference type="ARBA" id="ARBA00023136"/>
    </source>
</evidence>
<keyword evidence="2" id="KW-1003">Cell membrane</keyword>
<feature type="transmembrane region" description="Helical" evidence="6">
    <location>
        <begin position="128"/>
        <end position="149"/>
    </location>
</feature>
<evidence type="ECO:0000256" key="4">
    <source>
        <dbReference type="ARBA" id="ARBA00022989"/>
    </source>
</evidence>
<evidence type="ECO:0000313" key="8">
    <source>
        <dbReference type="Proteomes" id="UP001223586"/>
    </source>
</evidence>
<accession>A0ABT9WLM3</accession>
<feature type="transmembrane region" description="Helical" evidence="6">
    <location>
        <begin position="49"/>
        <end position="72"/>
    </location>
</feature>
<keyword evidence="4 6" id="KW-1133">Transmembrane helix</keyword>
<comment type="subcellular location">
    <subcellularLocation>
        <location evidence="1">Cell membrane</location>
        <topology evidence="1">Multi-pass membrane protein</topology>
    </subcellularLocation>
</comment>
<name>A0ABT9WLM3_9BACI</name>
<feature type="transmembrane region" description="Helical" evidence="6">
    <location>
        <begin position="207"/>
        <end position="230"/>
    </location>
</feature>